<reference evidence="2" key="1">
    <citation type="submission" date="2020-05" db="EMBL/GenBank/DDBJ databases">
        <title>WGS assembly of Panicum virgatum.</title>
        <authorList>
            <person name="Lovell J.T."/>
            <person name="Jenkins J."/>
            <person name="Shu S."/>
            <person name="Juenger T.E."/>
            <person name="Schmutz J."/>
        </authorList>
    </citation>
    <scope>NUCLEOTIDE SEQUENCE</scope>
    <source>
        <strain evidence="2">AP13</strain>
    </source>
</reference>
<evidence type="ECO:0000256" key="1">
    <source>
        <dbReference type="SAM" id="MobiDB-lite"/>
    </source>
</evidence>
<sequence>MPKMSDGSTHGPIPGRQEEQMGGGGGDEARAGEFTCAGVNEKTWNCARARKQSQVDSGEKGQQPQSRRPSGDPVSISPWASLPSLLSPCRLRFLSTIYYRENGGCSGEEGLWPSASR</sequence>
<feature type="region of interest" description="Disordered" evidence="1">
    <location>
        <begin position="48"/>
        <end position="82"/>
    </location>
</feature>
<feature type="region of interest" description="Disordered" evidence="1">
    <location>
        <begin position="1"/>
        <end position="34"/>
    </location>
</feature>
<proteinExistence type="predicted"/>
<organism evidence="2 3">
    <name type="scientific">Panicum virgatum</name>
    <name type="common">Blackwell switchgrass</name>
    <dbReference type="NCBI Taxonomy" id="38727"/>
    <lineage>
        <taxon>Eukaryota</taxon>
        <taxon>Viridiplantae</taxon>
        <taxon>Streptophyta</taxon>
        <taxon>Embryophyta</taxon>
        <taxon>Tracheophyta</taxon>
        <taxon>Spermatophyta</taxon>
        <taxon>Magnoliopsida</taxon>
        <taxon>Liliopsida</taxon>
        <taxon>Poales</taxon>
        <taxon>Poaceae</taxon>
        <taxon>PACMAD clade</taxon>
        <taxon>Panicoideae</taxon>
        <taxon>Panicodae</taxon>
        <taxon>Paniceae</taxon>
        <taxon>Panicinae</taxon>
        <taxon>Panicum</taxon>
        <taxon>Panicum sect. Hiantes</taxon>
    </lineage>
</organism>
<gene>
    <name evidence="2" type="ORF">PVAP13_7KG096018</name>
</gene>
<dbReference type="EMBL" id="CM029049">
    <property type="protein sequence ID" value="KAG2570667.1"/>
    <property type="molecule type" value="Genomic_DNA"/>
</dbReference>
<dbReference type="Proteomes" id="UP000823388">
    <property type="component" value="Chromosome 7K"/>
</dbReference>
<comment type="caution">
    <text evidence="2">The sequence shown here is derived from an EMBL/GenBank/DDBJ whole genome shotgun (WGS) entry which is preliminary data.</text>
</comment>
<dbReference type="AlphaFoldDB" id="A0A8T0Q6Y8"/>
<evidence type="ECO:0000313" key="2">
    <source>
        <dbReference type="EMBL" id="KAG2570667.1"/>
    </source>
</evidence>
<name>A0A8T0Q6Y8_PANVG</name>
<evidence type="ECO:0000313" key="3">
    <source>
        <dbReference type="Proteomes" id="UP000823388"/>
    </source>
</evidence>
<keyword evidence="3" id="KW-1185">Reference proteome</keyword>
<protein>
    <submittedName>
        <fullName evidence="2">Uncharacterized protein</fullName>
    </submittedName>
</protein>
<accession>A0A8T0Q6Y8</accession>
<feature type="compositionally biased region" description="Polar residues" evidence="1">
    <location>
        <begin position="52"/>
        <end position="68"/>
    </location>
</feature>